<dbReference type="EMBL" id="CP101527">
    <property type="protein sequence ID" value="UZW73330.1"/>
    <property type="molecule type" value="Genomic_DNA"/>
</dbReference>
<protein>
    <submittedName>
        <fullName evidence="4">Bifunctional diguanylate cyclase/phosphodiesterase</fullName>
    </submittedName>
</protein>
<dbReference type="Gene3D" id="3.20.20.450">
    <property type="entry name" value="EAL domain"/>
    <property type="match status" value="1"/>
</dbReference>
<evidence type="ECO:0000313" key="4">
    <source>
        <dbReference type="EMBL" id="UZW73330.1"/>
    </source>
</evidence>
<dbReference type="RefSeq" id="WP_251809472.1">
    <property type="nucleotide sequence ID" value="NZ_CP101527.1"/>
</dbReference>
<dbReference type="CDD" id="cd01949">
    <property type="entry name" value="GGDEF"/>
    <property type="match status" value="1"/>
</dbReference>
<dbReference type="SUPFAM" id="SSF55073">
    <property type="entry name" value="Nucleotide cyclase"/>
    <property type="match status" value="1"/>
</dbReference>
<dbReference type="InterPro" id="IPR050706">
    <property type="entry name" value="Cyclic-di-GMP_PDE-like"/>
</dbReference>
<dbReference type="Gene3D" id="3.30.70.270">
    <property type="match status" value="1"/>
</dbReference>
<dbReference type="InterPro" id="IPR000160">
    <property type="entry name" value="GGDEF_dom"/>
</dbReference>
<dbReference type="SMART" id="SM00052">
    <property type="entry name" value="EAL"/>
    <property type="match status" value="1"/>
</dbReference>
<dbReference type="NCBIfam" id="TIGR00254">
    <property type="entry name" value="GGDEF"/>
    <property type="match status" value="1"/>
</dbReference>
<reference evidence="4" key="1">
    <citation type="submission" date="2022-07" db="EMBL/GenBank/DDBJ databases">
        <title>Alkalimarinus sp. nov., isolated from gut of a Alitta virens.</title>
        <authorList>
            <person name="Yang A.I."/>
            <person name="Shin N.-R."/>
        </authorList>
    </citation>
    <scope>NUCLEOTIDE SEQUENCE</scope>
    <source>
        <strain evidence="4">FA028</strain>
    </source>
</reference>
<gene>
    <name evidence="4" type="ORF">NNL22_09715</name>
</gene>
<accession>A0A9E8HFL8</accession>
<evidence type="ECO:0000256" key="1">
    <source>
        <dbReference type="SAM" id="Phobius"/>
    </source>
</evidence>
<dbReference type="Pfam" id="PF00563">
    <property type="entry name" value="EAL"/>
    <property type="match status" value="1"/>
</dbReference>
<feature type="domain" description="EAL" evidence="2">
    <location>
        <begin position="263"/>
        <end position="517"/>
    </location>
</feature>
<feature type="transmembrane region" description="Helical" evidence="1">
    <location>
        <begin position="49"/>
        <end position="72"/>
    </location>
</feature>
<dbReference type="InterPro" id="IPR035919">
    <property type="entry name" value="EAL_sf"/>
</dbReference>
<dbReference type="InterPro" id="IPR043128">
    <property type="entry name" value="Rev_trsase/Diguanyl_cyclase"/>
</dbReference>
<dbReference type="KEGG" id="asem:NNL22_09715"/>
<name>A0A9E8HFL8_9ALTE</name>
<evidence type="ECO:0000259" key="3">
    <source>
        <dbReference type="PROSITE" id="PS50887"/>
    </source>
</evidence>
<dbReference type="AlphaFoldDB" id="A0A9E8HFL8"/>
<keyword evidence="1" id="KW-0812">Transmembrane</keyword>
<dbReference type="InterPro" id="IPR029787">
    <property type="entry name" value="Nucleotide_cyclase"/>
</dbReference>
<dbReference type="PROSITE" id="PS50883">
    <property type="entry name" value="EAL"/>
    <property type="match status" value="1"/>
</dbReference>
<organism evidence="4 5">
    <name type="scientific">Alkalimarinus sediminis</name>
    <dbReference type="NCBI Taxonomy" id="1632866"/>
    <lineage>
        <taxon>Bacteria</taxon>
        <taxon>Pseudomonadati</taxon>
        <taxon>Pseudomonadota</taxon>
        <taxon>Gammaproteobacteria</taxon>
        <taxon>Alteromonadales</taxon>
        <taxon>Alteromonadaceae</taxon>
        <taxon>Alkalimarinus</taxon>
    </lineage>
</organism>
<keyword evidence="1" id="KW-1133">Transmembrane helix</keyword>
<feature type="transmembrane region" description="Helical" evidence="1">
    <location>
        <begin position="21"/>
        <end position="43"/>
    </location>
</feature>
<proteinExistence type="predicted"/>
<dbReference type="Pfam" id="PF00990">
    <property type="entry name" value="GGDEF"/>
    <property type="match status" value="1"/>
</dbReference>
<evidence type="ECO:0000259" key="2">
    <source>
        <dbReference type="PROSITE" id="PS50883"/>
    </source>
</evidence>
<dbReference type="PANTHER" id="PTHR33121">
    <property type="entry name" value="CYCLIC DI-GMP PHOSPHODIESTERASE PDEF"/>
    <property type="match status" value="1"/>
</dbReference>
<dbReference type="SUPFAM" id="SSF141868">
    <property type="entry name" value="EAL domain-like"/>
    <property type="match status" value="1"/>
</dbReference>
<dbReference type="Proteomes" id="UP001164472">
    <property type="component" value="Chromosome"/>
</dbReference>
<evidence type="ECO:0000313" key="5">
    <source>
        <dbReference type="Proteomes" id="UP001164472"/>
    </source>
</evidence>
<keyword evidence="1" id="KW-0472">Membrane</keyword>
<dbReference type="PANTHER" id="PTHR33121:SF71">
    <property type="entry name" value="OXYGEN SENSOR PROTEIN DOSP"/>
    <property type="match status" value="1"/>
</dbReference>
<dbReference type="SMART" id="SM00267">
    <property type="entry name" value="GGDEF"/>
    <property type="match status" value="1"/>
</dbReference>
<dbReference type="GO" id="GO:0071111">
    <property type="term" value="F:cyclic-guanylate-specific phosphodiesterase activity"/>
    <property type="evidence" value="ECO:0007669"/>
    <property type="project" value="InterPro"/>
</dbReference>
<dbReference type="CDD" id="cd01948">
    <property type="entry name" value="EAL"/>
    <property type="match status" value="1"/>
</dbReference>
<dbReference type="PROSITE" id="PS50887">
    <property type="entry name" value="GGDEF"/>
    <property type="match status" value="1"/>
</dbReference>
<feature type="domain" description="GGDEF" evidence="3">
    <location>
        <begin position="123"/>
        <end position="254"/>
    </location>
</feature>
<sequence length="518" mass="58498">MLTSREPTDIKRIPELKLNHFILIVVAAIFLAEIVITTFLAIFPGLSPLYIALINAIVLTTITLPCLLFFLYRPIIKSLKDRSHAELVMQRHYLYDPLTSLPNRILFEDRLHHQTLVAERSQSSYGVIVLKIHHLAAINDAIGYKNGDLVIRKVALRLRLNLRKSDTLGRTSSTEFAFILPLADVDDIYQIVEKIHLTLSKTISLDDAPITLEGSIGIALYPQHESDPLKLLQKAELAMRGASQTASRYCVYDADRDPNNKRRILLFNHLKEAIDSKEGIYLNYQPKVNLLTGRAESVEALARWKHDTLGFISPEEFVPLAEHSGLIKSFTLMIIEKAFRDQCSLKAQGITLQMAINLSSRNIQDLELPSDIQRLLSAYDVSPEEFEFEITESAFMGDSTRAIQCVDALVEMGFSLSLDDYGKDYSSLTYLSQLPVSVLKIDKDFITNMLISAKKTKIVKSTIVMAHSLNISVTAEGVEDQETVDLLKRLQCDTIQGYFFSKPLPFDALCHYYEKQLS</sequence>
<keyword evidence="5" id="KW-1185">Reference proteome</keyword>
<dbReference type="InterPro" id="IPR001633">
    <property type="entry name" value="EAL_dom"/>
</dbReference>